<dbReference type="AlphaFoldDB" id="C6LEH0"/>
<comment type="similarity">
    <text evidence="1">Belongs to the Gfo/Idh/MocA family.</text>
</comment>
<dbReference type="SUPFAM" id="SSF55347">
    <property type="entry name" value="Glyceraldehyde-3-phosphate dehydrogenase-like, C-terminal domain"/>
    <property type="match status" value="1"/>
</dbReference>
<accession>C6LEH0</accession>
<keyword evidence="2" id="KW-0560">Oxidoreductase</keyword>
<dbReference type="GO" id="GO:0016491">
    <property type="term" value="F:oxidoreductase activity"/>
    <property type="evidence" value="ECO:0007669"/>
    <property type="project" value="UniProtKB-KW"/>
</dbReference>
<dbReference type="PANTHER" id="PTHR22604:SF105">
    <property type="entry name" value="TRANS-1,2-DIHYDROBENZENE-1,2-DIOL DEHYDROGENASE"/>
    <property type="match status" value="1"/>
</dbReference>
<feature type="domain" description="GFO/IDH/MocA-like oxidoreductase" evidence="4">
    <location>
        <begin position="129"/>
        <end position="242"/>
    </location>
</feature>
<comment type="caution">
    <text evidence="5">The sequence shown here is derived from an EMBL/GenBank/DDBJ whole genome shotgun (WGS) entry which is preliminary data.</text>
</comment>
<feature type="domain" description="Gfo/Idh/MocA-like oxidoreductase N-terminal" evidence="3">
    <location>
        <begin position="2"/>
        <end position="117"/>
    </location>
</feature>
<dbReference type="Proteomes" id="UP000005561">
    <property type="component" value="Unassembled WGS sequence"/>
</dbReference>
<reference evidence="5" key="1">
    <citation type="submission" date="2009-07" db="EMBL/GenBank/DDBJ databases">
        <authorList>
            <person name="Weinstock G."/>
            <person name="Sodergren E."/>
            <person name="Clifton S."/>
            <person name="Fulton L."/>
            <person name="Fulton B."/>
            <person name="Courtney L."/>
            <person name="Fronick C."/>
            <person name="Harrison M."/>
            <person name="Strong C."/>
            <person name="Farmer C."/>
            <person name="Delahaunty K."/>
            <person name="Markovic C."/>
            <person name="Hall O."/>
            <person name="Minx P."/>
            <person name="Tomlinson C."/>
            <person name="Mitreva M."/>
            <person name="Nelson J."/>
            <person name="Hou S."/>
            <person name="Wollam A."/>
            <person name="Pepin K.H."/>
            <person name="Johnson M."/>
            <person name="Bhonagiri V."/>
            <person name="Nash W.E."/>
            <person name="Warren W."/>
            <person name="Chinwalla A."/>
            <person name="Mardis E.R."/>
            <person name="Wilson R.K."/>
        </authorList>
    </citation>
    <scope>NUCLEOTIDE SEQUENCE [LARGE SCALE GENOMIC DNA]</scope>
    <source>
        <strain evidence="5">DSM 14469</strain>
    </source>
</reference>
<dbReference type="Pfam" id="PF01408">
    <property type="entry name" value="GFO_IDH_MocA"/>
    <property type="match status" value="1"/>
</dbReference>
<organism evidence="5 6">
    <name type="scientific">Marvinbryantia formatexigens DSM 14469</name>
    <dbReference type="NCBI Taxonomy" id="478749"/>
    <lineage>
        <taxon>Bacteria</taxon>
        <taxon>Bacillati</taxon>
        <taxon>Bacillota</taxon>
        <taxon>Clostridia</taxon>
        <taxon>Lachnospirales</taxon>
        <taxon>Lachnospiraceae</taxon>
        <taxon>Marvinbryantia</taxon>
    </lineage>
</organism>
<dbReference type="Gene3D" id="3.30.360.10">
    <property type="entry name" value="Dihydrodipicolinate Reductase, domain 2"/>
    <property type="match status" value="1"/>
</dbReference>
<evidence type="ECO:0000313" key="6">
    <source>
        <dbReference type="Proteomes" id="UP000005561"/>
    </source>
</evidence>
<dbReference type="STRING" id="168384.SAMN05660368_00368"/>
<dbReference type="InterPro" id="IPR055170">
    <property type="entry name" value="GFO_IDH_MocA-like_dom"/>
</dbReference>
<dbReference type="OrthoDB" id="9783105at2"/>
<keyword evidence="6" id="KW-1185">Reference proteome</keyword>
<evidence type="ECO:0000259" key="3">
    <source>
        <dbReference type="Pfam" id="PF01408"/>
    </source>
</evidence>
<dbReference type="Gene3D" id="3.40.50.720">
    <property type="entry name" value="NAD(P)-binding Rossmann-like Domain"/>
    <property type="match status" value="1"/>
</dbReference>
<dbReference type="Pfam" id="PF22725">
    <property type="entry name" value="GFO_IDH_MocA_C3"/>
    <property type="match status" value="1"/>
</dbReference>
<dbReference type="RefSeq" id="WP_006861813.1">
    <property type="nucleotide sequence ID" value="NZ_ACCL02000008.1"/>
</dbReference>
<dbReference type="SUPFAM" id="SSF51735">
    <property type="entry name" value="NAD(P)-binding Rossmann-fold domains"/>
    <property type="match status" value="1"/>
</dbReference>
<proteinExistence type="inferred from homology"/>
<dbReference type="InterPro" id="IPR050984">
    <property type="entry name" value="Gfo/Idh/MocA_domain"/>
</dbReference>
<dbReference type="EMBL" id="ACCL02000008">
    <property type="protein sequence ID" value="EET60953.1"/>
    <property type="molecule type" value="Genomic_DNA"/>
</dbReference>
<evidence type="ECO:0000259" key="4">
    <source>
        <dbReference type="Pfam" id="PF22725"/>
    </source>
</evidence>
<dbReference type="InterPro" id="IPR036291">
    <property type="entry name" value="NAD(P)-bd_dom_sf"/>
</dbReference>
<dbReference type="GO" id="GO:0000166">
    <property type="term" value="F:nucleotide binding"/>
    <property type="evidence" value="ECO:0007669"/>
    <property type="project" value="InterPro"/>
</dbReference>
<gene>
    <name evidence="5" type="ORF">BRYFOR_07019</name>
</gene>
<protein>
    <submittedName>
        <fullName evidence="5">Oxidoreductase, NAD-binding domain protein</fullName>
    </submittedName>
</protein>
<sequence length="323" mass="35885">MKMGILGAGNIAGTMAKTIREMPQVQSWAVASRSLERAQAFAGEYGFAHAYGSYEELVSDPEVDLIYVATPHSHHYEHMKLCIAHGKNVLTEKSFTQNAAQAKEVLKMAEAKGVLVTEAIWTRYIPMRRTLDEVLESGIIGTPHSLYATLSYPLTHVKRMTEPALAGGALLDIGVYTLNFASMVFGDSIREVKASAVLTDRGLDAADSITLIYEDGRMAVLHSDMRAGCNREGAIYGDKGYIMVRNINNCEGICVYNLEHQMIAEYKTPEQITGYEYEVEACMRALENGKKECPEMPHTETIRMMELMDNIRAQIGVVYPNEK</sequence>
<evidence type="ECO:0000313" key="5">
    <source>
        <dbReference type="EMBL" id="EET60953.1"/>
    </source>
</evidence>
<name>C6LEH0_9FIRM</name>
<dbReference type="eggNOG" id="COG0673">
    <property type="taxonomic scope" value="Bacteria"/>
</dbReference>
<dbReference type="InterPro" id="IPR000683">
    <property type="entry name" value="Gfo/Idh/MocA-like_OxRdtase_N"/>
</dbReference>
<dbReference type="PANTHER" id="PTHR22604">
    <property type="entry name" value="OXIDOREDUCTASES"/>
    <property type="match status" value="1"/>
</dbReference>
<evidence type="ECO:0000256" key="2">
    <source>
        <dbReference type="ARBA" id="ARBA00023002"/>
    </source>
</evidence>
<evidence type="ECO:0000256" key="1">
    <source>
        <dbReference type="ARBA" id="ARBA00010928"/>
    </source>
</evidence>